<keyword evidence="2" id="KW-0396">Initiation factor</keyword>
<evidence type="ECO:0000259" key="1">
    <source>
        <dbReference type="Pfam" id="PF02486"/>
    </source>
</evidence>
<accession>A0A7Y4A244</accession>
<feature type="domain" description="Replication initiation protein-like C-terminal" evidence="1">
    <location>
        <begin position="241"/>
        <end position="415"/>
    </location>
</feature>
<dbReference type="RefSeq" id="WP_171362300.1">
    <property type="nucleotide sequence ID" value="NZ_VTXC01000085.1"/>
</dbReference>
<evidence type="ECO:0000313" key="2">
    <source>
        <dbReference type="EMBL" id="NOH73345.1"/>
    </source>
</evidence>
<protein>
    <submittedName>
        <fullName evidence="2">Replication initiation factor family protein</fullName>
    </submittedName>
</protein>
<dbReference type="InterPro" id="IPR003491">
    <property type="entry name" value="REP-like_C"/>
</dbReference>
<keyword evidence="2" id="KW-0648">Protein biosynthesis</keyword>
<evidence type="ECO:0000313" key="3">
    <source>
        <dbReference type="Proteomes" id="UP000565719"/>
    </source>
</evidence>
<dbReference type="EMBL" id="VTXC01000085">
    <property type="protein sequence ID" value="NOH73345.1"/>
    <property type="molecule type" value="Genomic_DNA"/>
</dbReference>
<dbReference type="Pfam" id="PF02486">
    <property type="entry name" value="Rep_trans"/>
    <property type="match status" value="1"/>
</dbReference>
<organism evidence="2 3">
    <name type="scientific">Vibrio pectenicida</name>
    <dbReference type="NCBI Taxonomy" id="62763"/>
    <lineage>
        <taxon>Bacteria</taxon>
        <taxon>Pseudomonadati</taxon>
        <taxon>Pseudomonadota</taxon>
        <taxon>Gammaproteobacteria</taxon>
        <taxon>Vibrionales</taxon>
        <taxon>Vibrionaceae</taxon>
        <taxon>Vibrio</taxon>
    </lineage>
</organism>
<reference evidence="2 3" key="1">
    <citation type="submission" date="2019-09" db="EMBL/GenBank/DDBJ databases">
        <title>Draft genome sequencing and comparative genomics of hatchery-associated Vibrios.</title>
        <authorList>
            <person name="Kehlet-Delgado H."/>
            <person name="Mueller R.S."/>
        </authorList>
    </citation>
    <scope>NUCLEOTIDE SEQUENCE [LARGE SCALE GENOMIC DNA]</scope>
    <source>
        <strain evidence="2 3">99-46-Y</strain>
    </source>
</reference>
<gene>
    <name evidence="2" type="ORF">F0225_18690</name>
</gene>
<proteinExistence type="predicted"/>
<dbReference type="Proteomes" id="UP000565719">
    <property type="component" value="Unassembled WGS sequence"/>
</dbReference>
<dbReference type="GO" id="GO:0003743">
    <property type="term" value="F:translation initiation factor activity"/>
    <property type="evidence" value="ECO:0007669"/>
    <property type="project" value="UniProtKB-KW"/>
</dbReference>
<dbReference type="AlphaFoldDB" id="A0A7Y4A244"/>
<name>A0A7Y4A244_9VIBR</name>
<comment type="caution">
    <text evidence="2">The sequence shown here is derived from an EMBL/GenBank/DDBJ whole genome shotgun (WGS) entry which is preliminary data.</text>
</comment>
<sequence length="436" mass="50302">MANENISKRHFACSDCGQIYTSFFHCICPFCRSGIVRQQEVDDVETHARKSYMHYQKPNNYRKKAARLHPEYIDNGKLDIDVESEYLNTKTSVDWLAFTVKMADFRHCTKSSPFSGIAFPAIPVLGPITANSPEDVDDINKYRSQVYTQYFEECVIIFLTKVLGFTVGSFKESKFNHYDNHFDIYSADGNEWCGKVGVGGANQRDTIHFSINGHGCKHLFTKRSRQYVHYWLSNILNVTLLTRCDIAFDDFDGIHTCKNVELAFLDDGFKRPRGISPTFKNDDEWYINADGHTVFNTEMRRIGSRQSLVHWRIYNKKLEQKIDKDGFAWYRSEVELKKVSVDILLDIDGYFAGLNSYAKSLFSKDVSPKEMVFKAKKRFACDVLKSAFWAKRQYGRVVNGLFDLFSGDYEKVVSTLMRDDTSLSFTSIHKKLVTSL</sequence>